<dbReference type="EMBL" id="SRLO01000231">
    <property type="protein sequence ID" value="TNN65680.1"/>
    <property type="molecule type" value="Genomic_DNA"/>
</dbReference>
<organism evidence="2 3">
    <name type="scientific">Liparis tanakae</name>
    <name type="common">Tanaka's snailfish</name>
    <dbReference type="NCBI Taxonomy" id="230148"/>
    <lineage>
        <taxon>Eukaryota</taxon>
        <taxon>Metazoa</taxon>
        <taxon>Chordata</taxon>
        <taxon>Craniata</taxon>
        <taxon>Vertebrata</taxon>
        <taxon>Euteleostomi</taxon>
        <taxon>Actinopterygii</taxon>
        <taxon>Neopterygii</taxon>
        <taxon>Teleostei</taxon>
        <taxon>Neoteleostei</taxon>
        <taxon>Acanthomorphata</taxon>
        <taxon>Eupercaria</taxon>
        <taxon>Perciformes</taxon>
        <taxon>Cottioidei</taxon>
        <taxon>Cottales</taxon>
        <taxon>Liparidae</taxon>
        <taxon>Liparis</taxon>
    </lineage>
</organism>
<keyword evidence="3" id="KW-1185">Reference proteome</keyword>
<evidence type="ECO:0000313" key="3">
    <source>
        <dbReference type="Proteomes" id="UP000314294"/>
    </source>
</evidence>
<accession>A0A4Z2HJD0</accession>
<feature type="compositionally biased region" description="Basic and acidic residues" evidence="1">
    <location>
        <begin position="211"/>
        <end position="230"/>
    </location>
</feature>
<evidence type="ECO:0000313" key="2">
    <source>
        <dbReference type="EMBL" id="TNN65680.1"/>
    </source>
</evidence>
<dbReference type="Proteomes" id="UP000314294">
    <property type="component" value="Unassembled WGS sequence"/>
</dbReference>
<feature type="region of interest" description="Disordered" evidence="1">
    <location>
        <begin position="60"/>
        <end position="82"/>
    </location>
</feature>
<comment type="caution">
    <text evidence="2">The sequence shown here is derived from an EMBL/GenBank/DDBJ whole genome shotgun (WGS) entry which is preliminary data.</text>
</comment>
<feature type="compositionally biased region" description="Polar residues" evidence="1">
    <location>
        <begin position="1"/>
        <end position="17"/>
    </location>
</feature>
<gene>
    <name evidence="2" type="ORF">EYF80_024084</name>
</gene>
<evidence type="ECO:0000256" key="1">
    <source>
        <dbReference type="SAM" id="MobiDB-lite"/>
    </source>
</evidence>
<name>A0A4Z2HJD0_9TELE</name>
<protein>
    <submittedName>
        <fullName evidence="2">Uncharacterized protein</fullName>
    </submittedName>
</protein>
<feature type="compositionally biased region" description="Low complexity" evidence="1">
    <location>
        <begin position="73"/>
        <end position="82"/>
    </location>
</feature>
<feature type="region of interest" description="Disordered" evidence="1">
    <location>
        <begin position="1"/>
        <end position="25"/>
    </location>
</feature>
<feature type="region of interest" description="Disordered" evidence="1">
    <location>
        <begin position="143"/>
        <end position="274"/>
    </location>
</feature>
<proteinExistence type="predicted"/>
<feature type="compositionally biased region" description="Low complexity" evidence="1">
    <location>
        <begin position="154"/>
        <end position="163"/>
    </location>
</feature>
<dbReference type="AlphaFoldDB" id="A0A4Z2HJD0"/>
<sequence>MKGQPTEEQQGNITAATSKAEDGKRQDLPLIDKQLCCKVLGRITAKGKLRSEPCGQAHAYRAESGDNTKGTLSSSQLDSGSSSRVSIKHGAVLGGITDAPLISGAISPHWINDLESVLCPTASRWAPLFFSASLPSPLGSVRRSAKAETQRSGAVGAAAADALAHSRRIHPKRLAVPPRSSASPRDLPDPRVPVPSAGSEKPKRTQGTTAGRRESGRLRSRSKDQRDKDSPLSLAAVVNQANHSTPEFRPHDPEVSCGIKPPSPDAASTRGTAPANNCAPLAEERDFLLEASEQRVKPEPAYRKGLAFCSLSFAECELRQHRLVSLKVLLLCLLEADLERHSVPEGERNNNSTMLQHLLSVELLLFLMLQHIVSDQPGGVLGPMSFFQGSSGCWLVLLIAEGRHQSGQGPPYG</sequence>
<reference evidence="2 3" key="1">
    <citation type="submission" date="2019-03" db="EMBL/GenBank/DDBJ databases">
        <title>First draft genome of Liparis tanakae, snailfish: a comprehensive survey of snailfish specific genes.</title>
        <authorList>
            <person name="Kim W."/>
            <person name="Song I."/>
            <person name="Jeong J.-H."/>
            <person name="Kim D."/>
            <person name="Kim S."/>
            <person name="Ryu S."/>
            <person name="Song J.Y."/>
            <person name="Lee S.K."/>
        </authorList>
    </citation>
    <scope>NUCLEOTIDE SEQUENCE [LARGE SCALE GENOMIC DNA]</scope>
    <source>
        <tissue evidence="2">Muscle</tissue>
    </source>
</reference>